<evidence type="ECO:0000256" key="1">
    <source>
        <dbReference type="ARBA" id="ARBA00022559"/>
    </source>
</evidence>
<proteinExistence type="predicted"/>
<gene>
    <name evidence="2" type="primary">Pxt</name>
    <name evidence="2" type="ORF">GZH46_00405</name>
</gene>
<dbReference type="InterPro" id="IPR010255">
    <property type="entry name" value="Haem_peroxidase_sf"/>
</dbReference>
<protein>
    <submittedName>
        <fullName evidence="2">Chorion peroxidase</fullName>
    </submittedName>
</protein>
<dbReference type="Pfam" id="PF03098">
    <property type="entry name" value="An_peroxidase"/>
    <property type="match status" value="1"/>
</dbReference>
<feature type="non-terminal residue" evidence="2">
    <location>
        <position position="1"/>
    </location>
</feature>
<dbReference type="InterPro" id="IPR019791">
    <property type="entry name" value="Haem_peroxidase_animal"/>
</dbReference>
<reference evidence="2 3" key="1">
    <citation type="submission" date="2020-10" db="EMBL/GenBank/DDBJ databases">
        <authorList>
            <person name="Klimov P.B."/>
            <person name="Dyachkov S.M."/>
            <person name="Chetverikov P.E."/>
        </authorList>
    </citation>
    <scope>NUCLEOTIDE SEQUENCE [LARGE SCALE GENOMIC DNA]</scope>
    <source>
        <strain evidence="2">BMOC 18-1129-001#AD2665</strain>
        <tissue evidence="2">Entire mites</tissue>
    </source>
</reference>
<dbReference type="PANTHER" id="PTHR11475">
    <property type="entry name" value="OXIDASE/PEROXIDASE"/>
    <property type="match status" value="1"/>
</dbReference>
<dbReference type="PANTHER" id="PTHR11475:SF143">
    <property type="entry name" value="PUTATIVE-RELATED"/>
    <property type="match status" value="1"/>
</dbReference>
<dbReference type="Gene3D" id="1.10.640.10">
    <property type="entry name" value="Haem peroxidase domain superfamily, animal type"/>
    <property type="match status" value="1"/>
</dbReference>
<organism evidence="2 3">
    <name type="scientific">Fragariocoptes setiger</name>
    <dbReference type="NCBI Taxonomy" id="1670756"/>
    <lineage>
        <taxon>Eukaryota</taxon>
        <taxon>Metazoa</taxon>
        <taxon>Ecdysozoa</taxon>
        <taxon>Arthropoda</taxon>
        <taxon>Chelicerata</taxon>
        <taxon>Arachnida</taxon>
        <taxon>Acari</taxon>
        <taxon>Acariformes</taxon>
        <taxon>Trombidiformes</taxon>
        <taxon>Prostigmata</taxon>
        <taxon>Eupodina</taxon>
        <taxon>Eriophyoidea</taxon>
        <taxon>Phytoptidae</taxon>
        <taxon>Fragariocoptes</taxon>
    </lineage>
</organism>
<dbReference type="Proteomes" id="UP000825002">
    <property type="component" value="Unassembled WGS sequence"/>
</dbReference>
<keyword evidence="3" id="KW-1185">Reference proteome</keyword>
<comment type="caution">
    <text evidence="2">The sequence shown here is derived from an EMBL/GenBank/DDBJ whole genome shotgun (WGS) entry which is preliminary data.</text>
</comment>
<dbReference type="InterPro" id="IPR037120">
    <property type="entry name" value="Haem_peroxidase_sf_animal"/>
</dbReference>
<sequence length="271" mass="31000">MVTYNEWLSLIIGPEAMKFLKLNVLPQGYTRYDPNVDPSLLNEFAGAAFRFGHSMINNIFAEILPDGRSSGYRLNEFFFHPFGMKAGQHDMIMRGLISQSSQNRDPFVSSDIKNHLYRPRDNPYGLDLPAFNIQRGRDHGIPGYTKLVEFCFDEVITSWKQLDQYMPVSQRIRFSKLYRHVHDLDLFSAGLAEYPLPGAALGPTFTCIVGIQMFNLKYGDRFWFEHGGQVGSFTPEQLQEIRKTSLARLVCANSDNMNLIQKNVFRGEGPK</sequence>
<keyword evidence="1 2" id="KW-0575">Peroxidase</keyword>
<accession>A0ABQ7SCC0</accession>
<dbReference type="PROSITE" id="PS50292">
    <property type="entry name" value="PEROXIDASE_3"/>
    <property type="match status" value="1"/>
</dbReference>
<evidence type="ECO:0000313" key="2">
    <source>
        <dbReference type="EMBL" id="KAG9511037.1"/>
    </source>
</evidence>
<dbReference type="SUPFAM" id="SSF48113">
    <property type="entry name" value="Heme-dependent peroxidases"/>
    <property type="match status" value="1"/>
</dbReference>
<dbReference type="GO" id="GO:0004601">
    <property type="term" value="F:peroxidase activity"/>
    <property type="evidence" value="ECO:0007669"/>
    <property type="project" value="UniProtKB-KW"/>
</dbReference>
<keyword evidence="1 2" id="KW-0560">Oxidoreductase</keyword>
<evidence type="ECO:0000313" key="3">
    <source>
        <dbReference type="Proteomes" id="UP000825002"/>
    </source>
</evidence>
<dbReference type="EMBL" id="JAIFTH010000040">
    <property type="protein sequence ID" value="KAG9511037.1"/>
    <property type="molecule type" value="Genomic_DNA"/>
</dbReference>
<name>A0ABQ7SCC0_9ACAR</name>